<sequence length="84" mass="9794">KAEENLHIPKKVPLHCQQNIADRNQEQADQETPADIQKGGVMPKKQEDSIRRQQEPNTQKHQQNCKDVLRVVDNLVKEDAEWQE</sequence>
<proteinExistence type="predicted"/>
<dbReference type="EMBL" id="JANPWB010000002">
    <property type="protein sequence ID" value="KAJ1205031.1"/>
    <property type="molecule type" value="Genomic_DNA"/>
</dbReference>
<name>A0AAV7VXH2_PLEWA</name>
<comment type="caution">
    <text evidence="2">The sequence shown here is derived from an EMBL/GenBank/DDBJ whole genome shotgun (WGS) entry which is preliminary data.</text>
</comment>
<feature type="region of interest" description="Disordered" evidence="1">
    <location>
        <begin position="21"/>
        <end position="66"/>
    </location>
</feature>
<evidence type="ECO:0000313" key="3">
    <source>
        <dbReference type="Proteomes" id="UP001066276"/>
    </source>
</evidence>
<protein>
    <submittedName>
        <fullName evidence="2">Uncharacterized protein</fullName>
    </submittedName>
</protein>
<reference evidence="2" key="1">
    <citation type="journal article" date="2022" name="bioRxiv">
        <title>Sequencing and chromosome-scale assembly of the giantPleurodeles waltlgenome.</title>
        <authorList>
            <person name="Brown T."/>
            <person name="Elewa A."/>
            <person name="Iarovenko S."/>
            <person name="Subramanian E."/>
            <person name="Araus A.J."/>
            <person name="Petzold A."/>
            <person name="Susuki M."/>
            <person name="Suzuki K.-i.T."/>
            <person name="Hayashi T."/>
            <person name="Toyoda A."/>
            <person name="Oliveira C."/>
            <person name="Osipova E."/>
            <person name="Leigh N.D."/>
            <person name="Simon A."/>
            <person name="Yun M.H."/>
        </authorList>
    </citation>
    <scope>NUCLEOTIDE SEQUENCE</scope>
    <source>
        <strain evidence="2">20211129_DDA</strain>
        <tissue evidence="2">Liver</tissue>
    </source>
</reference>
<dbReference type="AlphaFoldDB" id="A0AAV7VXH2"/>
<keyword evidence="3" id="KW-1185">Reference proteome</keyword>
<evidence type="ECO:0000313" key="2">
    <source>
        <dbReference type="EMBL" id="KAJ1205031.1"/>
    </source>
</evidence>
<accession>A0AAV7VXH2</accession>
<dbReference type="Proteomes" id="UP001066276">
    <property type="component" value="Chromosome 1_2"/>
</dbReference>
<feature type="non-terminal residue" evidence="2">
    <location>
        <position position="1"/>
    </location>
</feature>
<feature type="compositionally biased region" description="Basic and acidic residues" evidence="1">
    <location>
        <begin position="44"/>
        <end position="54"/>
    </location>
</feature>
<evidence type="ECO:0000256" key="1">
    <source>
        <dbReference type="SAM" id="MobiDB-lite"/>
    </source>
</evidence>
<gene>
    <name evidence="2" type="ORF">NDU88_000466</name>
</gene>
<organism evidence="2 3">
    <name type="scientific">Pleurodeles waltl</name>
    <name type="common">Iberian ribbed newt</name>
    <dbReference type="NCBI Taxonomy" id="8319"/>
    <lineage>
        <taxon>Eukaryota</taxon>
        <taxon>Metazoa</taxon>
        <taxon>Chordata</taxon>
        <taxon>Craniata</taxon>
        <taxon>Vertebrata</taxon>
        <taxon>Euteleostomi</taxon>
        <taxon>Amphibia</taxon>
        <taxon>Batrachia</taxon>
        <taxon>Caudata</taxon>
        <taxon>Salamandroidea</taxon>
        <taxon>Salamandridae</taxon>
        <taxon>Pleurodelinae</taxon>
        <taxon>Pleurodeles</taxon>
    </lineage>
</organism>
<feature type="non-terminal residue" evidence="2">
    <location>
        <position position="84"/>
    </location>
</feature>